<dbReference type="PANTHER" id="PTHR30349">
    <property type="entry name" value="PHAGE INTEGRASE-RELATED"/>
    <property type="match status" value="1"/>
</dbReference>
<dbReference type="GO" id="GO:0015074">
    <property type="term" value="P:DNA integration"/>
    <property type="evidence" value="ECO:0007669"/>
    <property type="project" value="UniProtKB-KW"/>
</dbReference>
<dbReference type="AlphaFoldDB" id="A0A0P1GK48"/>
<feature type="domain" description="Core-binding (CB)" evidence="6">
    <location>
        <begin position="92"/>
        <end position="173"/>
    </location>
</feature>
<dbReference type="EMBL" id="CYSE01000013">
    <property type="protein sequence ID" value="CUH82416.1"/>
    <property type="molecule type" value="Genomic_DNA"/>
</dbReference>
<reference evidence="7 8" key="1">
    <citation type="submission" date="2015-09" db="EMBL/GenBank/DDBJ databases">
        <authorList>
            <consortium name="Swine Surveillance"/>
        </authorList>
    </citation>
    <scope>NUCLEOTIDE SEQUENCE [LARGE SCALE GENOMIC DNA]</scope>
    <source>
        <strain evidence="7 8">CECT 7648</strain>
    </source>
</reference>
<dbReference type="PROSITE" id="PS51898">
    <property type="entry name" value="TYR_RECOMBINASE"/>
    <property type="match status" value="1"/>
</dbReference>
<dbReference type="OrthoDB" id="9808346at2"/>
<dbReference type="InterPro" id="IPR002104">
    <property type="entry name" value="Integrase_catalytic"/>
</dbReference>
<accession>A0A0P1GK48</accession>
<name>A0A0P1GK48_9RHOB</name>
<dbReference type="CDD" id="cd00796">
    <property type="entry name" value="INT_Rci_Hp1_C"/>
    <property type="match status" value="1"/>
</dbReference>
<sequence>MAIRFSKLTRPAIRTLKIGDSLTEHGITFRRDANGDGVYSVNIMVDRRRIHRVIGRESEGVTRQQAEDFIAQARTDARRQRLELPEGRKTPLSFEETADRYVQRLRDSDGKNIDIKERQLRQHLVPFLAAKPLSAIESFDVERYKKARRTEGAAKATINRELATLSHLLNQAVEWKWIKSKSVRINRFKEDNQRIVYLTDNQCVALLDAAASDHNENIHAFVMVGLHTGMRHAEILAIRREDVDVGKRVIWVPQAKAGSREQPITRELAEYLGKRMDMLPPGCEWMFPSPGSATGHAHTIRKAFRRSAERAGLDPDQITPHTLRHTAVTHLVQAGVDLPTVQRISGHKTLSMVARYAHQSGSHIEAAMDRLEGRVSGTQEDNIRKLKPKSSA</sequence>
<proteinExistence type="predicted"/>
<dbReference type="InterPro" id="IPR011010">
    <property type="entry name" value="DNA_brk_join_enz"/>
</dbReference>
<keyword evidence="3" id="KW-0233">DNA recombination</keyword>
<dbReference type="GO" id="GO:0003677">
    <property type="term" value="F:DNA binding"/>
    <property type="evidence" value="ECO:0007669"/>
    <property type="project" value="UniProtKB-UniRule"/>
</dbReference>
<evidence type="ECO:0000313" key="8">
    <source>
        <dbReference type="Proteomes" id="UP000054935"/>
    </source>
</evidence>
<dbReference type="RefSeq" id="WP_058249309.1">
    <property type="nucleotide sequence ID" value="NZ_CYSE01000013.1"/>
</dbReference>
<evidence type="ECO:0000256" key="3">
    <source>
        <dbReference type="ARBA" id="ARBA00023172"/>
    </source>
</evidence>
<evidence type="ECO:0000256" key="4">
    <source>
        <dbReference type="PROSITE-ProRule" id="PRU01248"/>
    </source>
</evidence>
<dbReference type="SUPFAM" id="SSF56349">
    <property type="entry name" value="DNA breaking-rejoining enzymes"/>
    <property type="match status" value="1"/>
</dbReference>
<keyword evidence="8" id="KW-1185">Reference proteome</keyword>
<dbReference type="Proteomes" id="UP000054935">
    <property type="component" value="Unassembled WGS sequence"/>
</dbReference>
<feature type="domain" description="Tyr recombinase" evidence="5">
    <location>
        <begin position="193"/>
        <end position="369"/>
    </location>
</feature>
<keyword evidence="1" id="KW-0229">DNA integration</keyword>
<dbReference type="PROSITE" id="PS51900">
    <property type="entry name" value="CB"/>
    <property type="match status" value="1"/>
</dbReference>
<keyword evidence="2 4" id="KW-0238">DNA-binding</keyword>
<dbReference type="Gene3D" id="1.10.443.10">
    <property type="entry name" value="Intergrase catalytic core"/>
    <property type="match status" value="1"/>
</dbReference>
<evidence type="ECO:0000259" key="5">
    <source>
        <dbReference type="PROSITE" id="PS51898"/>
    </source>
</evidence>
<dbReference type="InterPro" id="IPR013762">
    <property type="entry name" value="Integrase-like_cat_sf"/>
</dbReference>
<dbReference type="PANTHER" id="PTHR30349:SF94">
    <property type="entry name" value="INTEGRASE_RECOMBINASE HI_1414-RELATED"/>
    <property type="match status" value="1"/>
</dbReference>
<evidence type="ECO:0000256" key="1">
    <source>
        <dbReference type="ARBA" id="ARBA00022908"/>
    </source>
</evidence>
<dbReference type="InterPro" id="IPR050090">
    <property type="entry name" value="Tyrosine_recombinase_XerCD"/>
</dbReference>
<dbReference type="GO" id="GO:0006310">
    <property type="term" value="P:DNA recombination"/>
    <property type="evidence" value="ECO:0007669"/>
    <property type="project" value="UniProtKB-KW"/>
</dbReference>
<evidence type="ECO:0000259" key="6">
    <source>
        <dbReference type="PROSITE" id="PS51900"/>
    </source>
</evidence>
<dbReference type="Gene3D" id="1.10.150.130">
    <property type="match status" value="1"/>
</dbReference>
<organism evidence="7 8">
    <name type="scientific">Tropicibacter naphthalenivorans</name>
    <dbReference type="NCBI Taxonomy" id="441103"/>
    <lineage>
        <taxon>Bacteria</taxon>
        <taxon>Pseudomonadati</taxon>
        <taxon>Pseudomonadota</taxon>
        <taxon>Alphaproteobacteria</taxon>
        <taxon>Rhodobacterales</taxon>
        <taxon>Roseobacteraceae</taxon>
        <taxon>Tropicibacter</taxon>
    </lineage>
</organism>
<evidence type="ECO:0000256" key="2">
    <source>
        <dbReference type="ARBA" id="ARBA00023125"/>
    </source>
</evidence>
<dbReference type="Pfam" id="PF00589">
    <property type="entry name" value="Phage_integrase"/>
    <property type="match status" value="1"/>
</dbReference>
<dbReference type="InterPro" id="IPR044068">
    <property type="entry name" value="CB"/>
</dbReference>
<evidence type="ECO:0000313" key="7">
    <source>
        <dbReference type="EMBL" id="CUH82416.1"/>
    </source>
</evidence>
<protein>
    <submittedName>
        <fullName evidence="7">Tyrosine recombinase XerD</fullName>
    </submittedName>
</protein>
<gene>
    <name evidence="7" type="primary">xerD_3</name>
    <name evidence="7" type="ORF">TRN7648_03956</name>
</gene>
<dbReference type="STRING" id="441103.TRN7648_03956"/>
<dbReference type="InterPro" id="IPR010998">
    <property type="entry name" value="Integrase_recombinase_N"/>
</dbReference>